<accession>A0A9P7FXH3</accession>
<keyword evidence="3" id="KW-1185">Reference proteome</keyword>
<feature type="transmembrane region" description="Helical" evidence="1">
    <location>
        <begin position="39"/>
        <end position="60"/>
    </location>
</feature>
<sequence length="179" mass="19127">MKITLIVIGVVYSVSALIGLTGLIGALAKKLGAIRTYLFVLYIMLAVQIAVAALTIINYYRLRGTSGSNCMVTSGSSTINVCEEYAKVSPASIIVTAIAPVLIQAYACYIVSAYKNRLIKQQMDHSSTSMKLSVNPTYTSVPVTEQGRPPSYSTTAYPYASGPNAFGDKGYNHNGSDHV</sequence>
<name>A0A9P7FXH3_9AGAR</name>
<reference evidence="2" key="1">
    <citation type="submission" date="2021-02" db="EMBL/GenBank/DDBJ databases">
        <authorList>
            <person name="Nieuwenhuis M."/>
            <person name="Van De Peppel L.J.J."/>
        </authorList>
    </citation>
    <scope>NUCLEOTIDE SEQUENCE</scope>
    <source>
        <strain evidence="2">D49</strain>
    </source>
</reference>
<keyword evidence="1" id="KW-1133">Transmembrane helix</keyword>
<evidence type="ECO:0000313" key="2">
    <source>
        <dbReference type="EMBL" id="KAG5636642.1"/>
    </source>
</evidence>
<gene>
    <name evidence="2" type="ORF">H0H81_007351</name>
</gene>
<dbReference type="AlphaFoldDB" id="A0A9P7FXH3"/>
<reference evidence="2" key="2">
    <citation type="submission" date="2021-10" db="EMBL/GenBank/DDBJ databases">
        <title>Phylogenomics reveals ancestral predisposition of the termite-cultivated fungus Termitomyces towards a domesticated lifestyle.</title>
        <authorList>
            <person name="Auxier B."/>
            <person name="Grum-Grzhimaylo A."/>
            <person name="Cardenas M.E."/>
            <person name="Lodge J.D."/>
            <person name="Laessoe T."/>
            <person name="Pedersen O."/>
            <person name="Smith M.E."/>
            <person name="Kuyper T.W."/>
            <person name="Franco-Molano E.A."/>
            <person name="Baroni T.J."/>
            <person name="Aanen D.K."/>
        </authorList>
    </citation>
    <scope>NUCLEOTIDE SEQUENCE</scope>
    <source>
        <strain evidence="2">D49</strain>
    </source>
</reference>
<dbReference type="EMBL" id="JABCKI010005909">
    <property type="protein sequence ID" value="KAG5636642.1"/>
    <property type="molecule type" value="Genomic_DNA"/>
</dbReference>
<dbReference type="OrthoDB" id="7862095at2759"/>
<organism evidence="2 3">
    <name type="scientific">Sphagnurus paluster</name>
    <dbReference type="NCBI Taxonomy" id="117069"/>
    <lineage>
        <taxon>Eukaryota</taxon>
        <taxon>Fungi</taxon>
        <taxon>Dikarya</taxon>
        <taxon>Basidiomycota</taxon>
        <taxon>Agaricomycotina</taxon>
        <taxon>Agaricomycetes</taxon>
        <taxon>Agaricomycetidae</taxon>
        <taxon>Agaricales</taxon>
        <taxon>Tricholomatineae</taxon>
        <taxon>Lyophyllaceae</taxon>
        <taxon>Sphagnurus</taxon>
    </lineage>
</organism>
<keyword evidence="1" id="KW-0812">Transmembrane</keyword>
<proteinExistence type="predicted"/>
<feature type="transmembrane region" description="Helical" evidence="1">
    <location>
        <begin position="93"/>
        <end position="114"/>
    </location>
</feature>
<keyword evidence="1" id="KW-0472">Membrane</keyword>
<protein>
    <submittedName>
        <fullName evidence="2">Uncharacterized protein</fullName>
    </submittedName>
</protein>
<comment type="caution">
    <text evidence="2">The sequence shown here is derived from an EMBL/GenBank/DDBJ whole genome shotgun (WGS) entry which is preliminary data.</text>
</comment>
<evidence type="ECO:0000313" key="3">
    <source>
        <dbReference type="Proteomes" id="UP000717328"/>
    </source>
</evidence>
<dbReference type="Proteomes" id="UP000717328">
    <property type="component" value="Unassembled WGS sequence"/>
</dbReference>
<feature type="transmembrane region" description="Helical" evidence="1">
    <location>
        <begin position="6"/>
        <end position="27"/>
    </location>
</feature>
<evidence type="ECO:0000256" key="1">
    <source>
        <dbReference type="SAM" id="Phobius"/>
    </source>
</evidence>